<dbReference type="GO" id="GO:0005886">
    <property type="term" value="C:plasma membrane"/>
    <property type="evidence" value="ECO:0007669"/>
    <property type="project" value="UniProtKB-SubCell"/>
</dbReference>
<evidence type="ECO:0000256" key="5">
    <source>
        <dbReference type="ARBA" id="ARBA00022989"/>
    </source>
</evidence>
<evidence type="ECO:0000256" key="1">
    <source>
        <dbReference type="ARBA" id="ARBA00004651"/>
    </source>
</evidence>
<dbReference type="KEGG" id="mez:Mtc_2019"/>
<feature type="transmembrane region" description="Helical" evidence="7">
    <location>
        <begin position="138"/>
        <end position="162"/>
    </location>
</feature>
<dbReference type="PANTHER" id="PTHR34229">
    <property type="entry name" value="METAL TRANSPORT PROTEIN HI_1621-RELATED"/>
    <property type="match status" value="1"/>
</dbReference>
<dbReference type="GO" id="GO:0000041">
    <property type="term" value="P:transition metal ion transport"/>
    <property type="evidence" value="ECO:0007669"/>
    <property type="project" value="InterPro"/>
</dbReference>
<accession>H8I6B2</accession>
<dbReference type="eggNOG" id="arCOG02248">
    <property type="taxonomic scope" value="Archaea"/>
</dbReference>
<evidence type="ECO:0000256" key="6">
    <source>
        <dbReference type="ARBA" id="ARBA00023136"/>
    </source>
</evidence>
<evidence type="ECO:0000256" key="3">
    <source>
        <dbReference type="ARBA" id="ARBA00022475"/>
    </source>
</evidence>
<keyword evidence="3" id="KW-1003">Cell membrane</keyword>
<dbReference type="OrthoDB" id="270707at2157"/>
<evidence type="ECO:0000313" key="8">
    <source>
        <dbReference type="EMBL" id="AFD00759.1"/>
    </source>
</evidence>
<sequence length="217" mass="22962">MAHIHLEDGSFTVFWAIAWWLVAIAVISLSIIWLRKIKKVDGRIITVAGLCTAAAFAIFQISIPIAGGVHLNLTPLIGILTGPAVGSLIVLIVNIFSAAIGHGGWGLIGANCLINITELTSAYFIYKGMERLTKSVFARAGVATLLGLFIGNVAMIAIILASGIQGVNQSKADILWGLSLIAGINMMVAVIEAAVTGYVISYISKVRPDMLKEALYA</sequence>
<dbReference type="Gene3D" id="1.10.1760.20">
    <property type="match status" value="1"/>
</dbReference>
<keyword evidence="4 7" id="KW-0812">Transmembrane</keyword>
<dbReference type="PANTHER" id="PTHR34229:SF1">
    <property type="entry name" value="METAL TRANSPORT PROTEIN HI_1621-RELATED"/>
    <property type="match status" value="1"/>
</dbReference>
<protein>
    <submittedName>
        <fullName evidence="8">ABC-type Co2+ transport system, permease component</fullName>
    </submittedName>
</protein>
<organism evidence="8 9">
    <name type="scientific">Methanocella conradii (strain DSM 24694 / JCM 17849 / CGMCC 1.5162 / HZ254)</name>
    <dbReference type="NCBI Taxonomy" id="1041930"/>
    <lineage>
        <taxon>Archaea</taxon>
        <taxon>Methanobacteriati</taxon>
        <taxon>Methanobacteriota</taxon>
        <taxon>Stenosarchaea group</taxon>
        <taxon>Methanomicrobia</taxon>
        <taxon>Methanocellales</taxon>
        <taxon>Methanocellaceae</taxon>
        <taxon>Methanocella</taxon>
    </lineage>
</organism>
<reference evidence="8 9" key="1">
    <citation type="journal article" date="2012" name="J. Bacteriol.">
        <title>Complete genome sequence of a thermophilic methanogen, Methanocella conradii HZ254, isolated from Chinese rice field soil.</title>
        <authorList>
            <person name="Lu Z."/>
            <person name="Lu Y."/>
        </authorList>
    </citation>
    <scope>NUCLEOTIDE SEQUENCE [LARGE SCALE GENOMIC DNA]</scope>
    <source>
        <strain evidence="9">DSM 24694 / JCM 17849 / CGMCC 1.5162 / HZ254</strain>
    </source>
</reference>
<evidence type="ECO:0000256" key="2">
    <source>
        <dbReference type="ARBA" id="ARBA00022448"/>
    </source>
</evidence>
<gene>
    <name evidence="8" type="primary">cbiQ-6</name>
    <name evidence="8" type="ordered locus">Mtc_2019</name>
</gene>
<name>H8I6B2_METCZ</name>
<dbReference type="RefSeq" id="WP_014406590.1">
    <property type="nucleotide sequence ID" value="NC_017034.1"/>
</dbReference>
<dbReference type="Pfam" id="PF01891">
    <property type="entry name" value="CbiM"/>
    <property type="match status" value="1"/>
</dbReference>
<keyword evidence="6 7" id="KW-0472">Membrane</keyword>
<dbReference type="InterPro" id="IPR002751">
    <property type="entry name" value="CbiM/NikMN"/>
</dbReference>
<dbReference type="STRING" id="1041930.Mtc_2019"/>
<feature type="transmembrane region" description="Helical" evidence="7">
    <location>
        <begin position="174"/>
        <end position="200"/>
    </location>
</feature>
<evidence type="ECO:0000256" key="4">
    <source>
        <dbReference type="ARBA" id="ARBA00022692"/>
    </source>
</evidence>
<evidence type="ECO:0000256" key="7">
    <source>
        <dbReference type="SAM" id="Phobius"/>
    </source>
</evidence>
<keyword evidence="2" id="KW-0813">Transport</keyword>
<feature type="transmembrane region" description="Helical" evidence="7">
    <location>
        <begin position="46"/>
        <end position="67"/>
    </location>
</feature>
<dbReference type="EMBL" id="CP003243">
    <property type="protein sequence ID" value="AFD00759.1"/>
    <property type="molecule type" value="Genomic_DNA"/>
</dbReference>
<feature type="transmembrane region" description="Helical" evidence="7">
    <location>
        <begin position="73"/>
        <end position="93"/>
    </location>
</feature>
<evidence type="ECO:0000313" key="9">
    <source>
        <dbReference type="Proteomes" id="UP000005233"/>
    </source>
</evidence>
<keyword evidence="9" id="KW-1185">Reference proteome</keyword>
<dbReference type="HOGENOM" id="CLU_1222496_0_0_2"/>
<feature type="transmembrane region" description="Helical" evidence="7">
    <location>
        <begin position="12"/>
        <end position="34"/>
    </location>
</feature>
<proteinExistence type="predicted"/>
<dbReference type="GeneID" id="11972173"/>
<feature type="transmembrane region" description="Helical" evidence="7">
    <location>
        <begin position="105"/>
        <end position="126"/>
    </location>
</feature>
<dbReference type="AlphaFoldDB" id="H8I6B2"/>
<keyword evidence="5 7" id="KW-1133">Transmembrane helix</keyword>
<comment type="subcellular location">
    <subcellularLocation>
        <location evidence="1">Cell membrane</location>
        <topology evidence="1">Multi-pass membrane protein</topology>
    </subcellularLocation>
</comment>
<dbReference type="Proteomes" id="UP000005233">
    <property type="component" value="Chromosome"/>
</dbReference>